<gene>
    <name evidence="2" type="ORF">Bcop_2420</name>
</gene>
<dbReference type="eggNOG" id="ENOG5033BH4">
    <property type="taxonomic scope" value="Bacteria"/>
</dbReference>
<feature type="transmembrane region" description="Helical" evidence="1">
    <location>
        <begin position="53"/>
        <end position="71"/>
    </location>
</feature>
<name>F3ZNZ9_9BACE</name>
<proteinExistence type="predicted"/>
<evidence type="ECO:0000256" key="1">
    <source>
        <dbReference type="SAM" id="Phobius"/>
    </source>
</evidence>
<keyword evidence="3" id="KW-1185">Reference proteome</keyword>
<dbReference type="STRING" id="679937.Bcop_2420"/>
<dbReference type="AlphaFoldDB" id="F3ZNZ9"/>
<reference evidence="2 3" key="1">
    <citation type="journal article" date="2011" name="Stand. Genomic Sci.">
        <title>Non-contiguous finished genome sequence of Bacteroides coprosuis type strain (PC139).</title>
        <authorList>
            <person name="Land M."/>
            <person name="Held B."/>
            <person name="Gronow S."/>
            <person name="Abt B."/>
            <person name="Lucas S."/>
            <person name="Del Rio T.G."/>
            <person name="Nolan M."/>
            <person name="Tice H."/>
            <person name="Cheng J.F."/>
            <person name="Pitluck S."/>
            <person name="Liolios K."/>
            <person name="Pagani I."/>
            <person name="Ivanova N."/>
            <person name="Mavromatis K."/>
            <person name="Mikhailova N."/>
            <person name="Pati A."/>
            <person name="Tapia R."/>
            <person name="Han C."/>
            <person name="Goodwin L."/>
            <person name="Chen A."/>
            <person name="Palaniappan K."/>
            <person name="Hauser L."/>
            <person name="Brambilla E.M."/>
            <person name="Rohde M."/>
            <person name="Goker M."/>
            <person name="Detter J.C."/>
            <person name="Woyke T."/>
            <person name="Bristow J."/>
            <person name="Eisen J.A."/>
            <person name="Markowitz V."/>
            <person name="Hugenholtz P."/>
            <person name="Kyrpides N.C."/>
            <person name="Klenk H.P."/>
            <person name="Lapidus A."/>
        </authorList>
    </citation>
    <scope>NUCLEOTIDE SEQUENCE</scope>
    <source>
        <strain evidence="2 3">DSM 18011</strain>
    </source>
</reference>
<keyword evidence="1" id="KW-0812">Transmembrane</keyword>
<evidence type="ECO:0000313" key="2">
    <source>
        <dbReference type="EMBL" id="EGJ72572.1"/>
    </source>
</evidence>
<evidence type="ECO:0000313" key="3">
    <source>
        <dbReference type="Proteomes" id="UP000018439"/>
    </source>
</evidence>
<dbReference type="Proteomes" id="UP000018439">
    <property type="component" value="Chromosome"/>
</dbReference>
<dbReference type="EMBL" id="CM001167">
    <property type="protein sequence ID" value="EGJ72572.1"/>
    <property type="molecule type" value="Genomic_DNA"/>
</dbReference>
<protein>
    <submittedName>
        <fullName evidence="2">Uncharacterized protein</fullName>
    </submittedName>
</protein>
<accession>F3ZNZ9</accession>
<keyword evidence="1" id="KW-1133">Transmembrane helix</keyword>
<dbReference type="HOGENOM" id="CLU_154574_0_0_10"/>
<keyword evidence="1" id="KW-0472">Membrane</keyword>
<organism evidence="2 3">
    <name type="scientific">Bacteroides coprosuis DSM 18011</name>
    <dbReference type="NCBI Taxonomy" id="679937"/>
    <lineage>
        <taxon>Bacteria</taxon>
        <taxon>Pseudomonadati</taxon>
        <taxon>Bacteroidota</taxon>
        <taxon>Bacteroidia</taxon>
        <taxon>Bacteroidales</taxon>
        <taxon>Bacteroidaceae</taxon>
        <taxon>Bacteroides</taxon>
    </lineage>
</organism>
<sequence length="117" mass="13615">MKKIDDLKSKDTFRVPEDYFDSLTDNIMSQLPKKELIEQELPSVTRWDKLKPLVYLAAVFIGAALIIRVMMPQKEKMIDLATNYNIEDVSDEFIQETVDGALFDDYSLHVYLTNYSE</sequence>